<accession>A0ABQ3V8V9</accession>
<name>A0ABQ3V8V9_9CHLR</name>
<keyword evidence="2" id="KW-1185">Reference proteome</keyword>
<dbReference type="EMBL" id="BNJJ01000001">
    <property type="protein sequence ID" value="GHO82327.1"/>
    <property type="molecule type" value="Genomic_DNA"/>
</dbReference>
<reference evidence="1 2" key="1">
    <citation type="journal article" date="2021" name="Int. J. Syst. Evol. Microbiol.">
        <title>Reticulibacter mediterranei gen. nov., sp. nov., within the new family Reticulibacteraceae fam. nov., and Ktedonospora formicarum gen. nov., sp. nov., Ktedonobacter robiniae sp. nov., Dictyobacter formicarum sp. nov. and Dictyobacter arantiisoli sp. nov., belonging to the class Ktedonobacteria.</title>
        <authorList>
            <person name="Yabe S."/>
            <person name="Zheng Y."/>
            <person name="Wang C.M."/>
            <person name="Sakai Y."/>
            <person name="Abe K."/>
            <person name="Yokota A."/>
            <person name="Donadio S."/>
            <person name="Cavaletti L."/>
            <person name="Monciardini P."/>
        </authorList>
    </citation>
    <scope>NUCLEOTIDE SEQUENCE [LARGE SCALE GENOMIC DNA]</scope>
    <source>
        <strain evidence="1 2">SOSP1-9</strain>
    </source>
</reference>
<protein>
    <submittedName>
        <fullName evidence="1">Uncharacterized protein</fullName>
    </submittedName>
</protein>
<sequence length="82" mass="9642">MVISASSSAVKPDQDEQRVLLRYLRMGKEVLVELLITTEWPLTEQRKRWLTQQVEVHTWRLRAEAAETQVQDTQAKTSQQNY</sequence>
<gene>
    <name evidence="1" type="ORF">KSZ_03330</name>
</gene>
<proteinExistence type="predicted"/>
<comment type="caution">
    <text evidence="1">The sequence shown here is derived from an EMBL/GenBank/DDBJ whole genome shotgun (WGS) entry which is preliminary data.</text>
</comment>
<dbReference type="RefSeq" id="WP_201360016.1">
    <property type="nucleotide sequence ID" value="NZ_BNJJ01000001.1"/>
</dbReference>
<dbReference type="Proteomes" id="UP000635565">
    <property type="component" value="Unassembled WGS sequence"/>
</dbReference>
<evidence type="ECO:0000313" key="1">
    <source>
        <dbReference type="EMBL" id="GHO82327.1"/>
    </source>
</evidence>
<evidence type="ECO:0000313" key="2">
    <source>
        <dbReference type="Proteomes" id="UP000635565"/>
    </source>
</evidence>
<organism evidence="1 2">
    <name type="scientific">Dictyobacter formicarum</name>
    <dbReference type="NCBI Taxonomy" id="2778368"/>
    <lineage>
        <taxon>Bacteria</taxon>
        <taxon>Bacillati</taxon>
        <taxon>Chloroflexota</taxon>
        <taxon>Ktedonobacteria</taxon>
        <taxon>Ktedonobacterales</taxon>
        <taxon>Dictyobacteraceae</taxon>
        <taxon>Dictyobacter</taxon>
    </lineage>
</organism>